<dbReference type="Proteomes" id="UP000813444">
    <property type="component" value="Unassembled WGS sequence"/>
</dbReference>
<keyword evidence="2" id="KW-1185">Reference proteome</keyword>
<dbReference type="AlphaFoldDB" id="A0A8K0SW07"/>
<sequence>MGSALNPHQRSKDGAVRAGLDALSPGYNGPDVQHADEIPEIADQGDEVEGQGRRDCDWALFRLFIQGSDQEGRRPVPLLAYILKQLGVDIVVIHCIAPVLYLSPVCSRAGQIFHDICLSDSWHLWKLASFSKADELKTVG</sequence>
<protein>
    <submittedName>
        <fullName evidence="1">Uncharacterized protein</fullName>
    </submittedName>
</protein>
<name>A0A8K0SW07_9HYPO</name>
<dbReference type="EMBL" id="JAGPNK010000004">
    <property type="protein sequence ID" value="KAH7322665.1"/>
    <property type="molecule type" value="Genomic_DNA"/>
</dbReference>
<accession>A0A8K0SW07</accession>
<evidence type="ECO:0000313" key="1">
    <source>
        <dbReference type="EMBL" id="KAH7322665.1"/>
    </source>
</evidence>
<proteinExistence type="predicted"/>
<reference evidence="1" key="1">
    <citation type="journal article" date="2021" name="Nat. Commun.">
        <title>Genetic determinants of endophytism in the Arabidopsis root mycobiome.</title>
        <authorList>
            <person name="Mesny F."/>
            <person name="Miyauchi S."/>
            <person name="Thiergart T."/>
            <person name="Pickel B."/>
            <person name="Atanasova L."/>
            <person name="Karlsson M."/>
            <person name="Huettel B."/>
            <person name="Barry K.W."/>
            <person name="Haridas S."/>
            <person name="Chen C."/>
            <person name="Bauer D."/>
            <person name="Andreopoulos W."/>
            <person name="Pangilinan J."/>
            <person name="LaButti K."/>
            <person name="Riley R."/>
            <person name="Lipzen A."/>
            <person name="Clum A."/>
            <person name="Drula E."/>
            <person name="Henrissat B."/>
            <person name="Kohler A."/>
            <person name="Grigoriev I.V."/>
            <person name="Martin F.M."/>
            <person name="Hacquard S."/>
        </authorList>
    </citation>
    <scope>NUCLEOTIDE SEQUENCE</scope>
    <source>
        <strain evidence="1">MPI-CAGE-CH-0235</strain>
    </source>
</reference>
<organism evidence="1 2">
    <name type="scientific">Stachybotrys elegans</name>
    <dbReference type="NCBI Taxonomy" id="80388"/>
    <lineage>
        <taxon>Eukaryota</taxon>
        <taxon>Fungi</taxon>
        <taxon>Dikarya</taxon>
        <taxon>Ascomycota</taxon>
        <taxon>Pezizomycotina</taxon>
        <taxon>Sordariomycetes</taxon>
        <taxon>Hypocreomycetidae</taxon>
        <taxon>Hypocreales</taxon>
        <taxon>Stachybotryaceae</taxon>
        <taxon>Stachybotrys</taxon>
    </lineage>
</organism>
<comment type="caution">
    <text evidence="1">The sequence shown here is derived from an EMBL/GenBank/DDBJ whole genome shotgun (WGS) entry which is preliminary data.</text>
</comment>
<evidence type="ECO:0000313" key="2">
    <source>
        <dbReference type="Proteomes" id="UP000813444"/>
    </source>
</evidence>
<gene>
    <name evidence="1" type="ORF">B0I35DRAFT_426221</name>
</gene>